<keyword evidence="5 6" id="KW-0472">Membrane</keyword>
<dbReference type="PANTHER" id="PTHR30250">
    <property type="entry name" value="PST FAMILY PREDICTED COLANIC ACID TRANSPORTER"/>
    <property type="match status" value="1"/>
</dbReference>
<protein>
    <submittedName>
        <fullName evidence="7">Membrane protein involved in the export of O-antigen and teichoic acid</fullName>
    </submittedName>
</protein>
<feature type="transmembrane region" description="Helical" evidence="6">
    <location>
        <begin position="416"/>
        <end position="436"/>
    </location>
</feature>
<dbReference type="InterPro" id="IPR050833">
    <property type="entry name" value="Poly_Biosynth_Transport"/>
</dbReference>
<feature type="transmembrane region" description="Helical" evidence="6">
    <location>
        <begin position="26"/>
        <end position="44"/>
    </location>
</feature>
<organism evidence="7 8">
    <name type="scientific">Cellulophaga tyrosinoxydans</name>
    <dbReference type="NCBI Taxonomy" id="504486"/>
    <lineage>
        <taxon>Bacteria</taxon>
        <taxon>Pseudomonadati</taxon>
        <taxon>Bacteroidota</taxon>
        <taxon>Flavobacteriia</taxon>
        <taxon>Flavobacteriales</taxon>
        <taxon>Flavobacteriaceae</taxon>
        <taxon>Cellulophaga</taxon>
    </lineage>
</organism>
<dbReference type="GO" id="GO:0005886">
    <property type="term" value="C:plasma membrane"/>
    <property type="evidence" value="ECO:0007669"/>
    <property type="project" value="UniProtKB-SubCell"/>
</dbReference>
<keyword evidence="2" id="KW-1003">Cell membrane</keyword>
<evidence type="ECO:0000313" key="8">
    <source>
        <dbReference type="Proteomes" id="UP000192360"/>
    </source>
</evidence>
<feature type="transmembrane region" description="Helical" evidence="6">
    <location>
        <begin position="356"/>
        <end position="379"/>
    </location>
</feature>
<feature type="transmembrane region" description="Helical" evidence="6">
    <location>
        <begin position="141"/>
        <end position="165"/>
    </location>
</feature>
<sequence length="454" mass="52148">MGNILSKIIDFVGFEHVRTKQIVKHIGWAFIFKIGTIISNFLLVPLTINYLDTENYGVWLTLSSFIMWFSIFDIGLGHGLRNKFAEAKAKENYQDAQALVSTAYYTIACISICMMVIFFVVNNYIKWSTVFNTSVELDKTLDILLPVVFVFFAIQLIVKLITTIYQANQNHSIDNKIQFFTQILSLFAIWILTKSNESSLLIFGSIFSAIPVIILIVLNTYAFNSEFKNFKPRFRLASKKYLKDITGIGFNFFIVQIAALVLFSTDNFIITNLFSPEEVVPYNIAYKYFSILLMVFAIVTTPYWSSFTDAFARKDTNWIENSVKTLMKIWLFVPIGLGLMLFLSDWFYELWVGDKIIIPLQLSLAMALFVAIMTFNMIYVNFINGVGKIRLQLYTSVLTMFLNIPLSMFFGRYLEWGTTGVILATCFCLGYTLPLWPMQYKKIINGTAVGVWNK</sequence>
<feature type="transmembrane region" description="Helical" evidence="6">
    <location>
        <begin position="245"/>
        <end position="264"/>
    </location>
</feature>
<dbReference type="PANTHER" id="PTHR30250:SF11">
    <property type="entry name" value="O-ANTIGEN TRANSPORTER-RELATED"/>
    <property type="match status" value="1"/>
</dbReference>
<feature type="transmembrane region" description="Helical" evidence="6">
    <location>
        <begin position="98"/>
        <end position="121"/>
    </location>
</feature>
<feature type="transmembrane region" description="Helical" evidence="6">
    <location>
        <begin position="391"/>
        <end position="410"/>
    </location>
</feature>
<comment type="subcellular location">
    <subcellularLocation>
        <location evidence="1">Cell membrane</location>
        <topology evidence="1">Multi-pass membrane protein</topology>
    </subcellularLocation>
</comment>
<proteinExistence type="predicted"/>
<feature type="transmembrane region" description="Helical" evidence="6">
    <location>
        <begin position="199"/>
        <end position="224"/>
    </location>
</feature>
<keyword evidence="3 6" id="KW-0812">Transmembrane</keyword>
<evidence type="ECO:0000313" key="7">
    <source>
        <dbReference type="EMBL" id="SMC62913.1"/>
    </source>
</evidence>
<dbReference type="EMBL" id="FWXO01000003">
    <property type="protein sequence ID" value="SMC62913.1"/>
    <property type="molecule type" value="Genomic_DNA"/>
</dbReference>
<accession>A0A1W2AQH1</accession>
<evidence type="ECO:0000256" key="5">
    <source>
        <dbReference type="ARBA" id="ARBA00023136"/>
    </source>
</evidence>
<reference evidence="7 8" key="1">
    <citation type="submission" date="2017-04" db="EMBL/GenBank/DDBJ databases">
        <authorList>
            <person name="Afonso C.L."/>
            <person name="Miller P.J."/>
            <person name="Scott M.A."/>
            <person name="Spackman E."/>
            <person name="Goraichik I."/>
            <person name="Dimitrov K.M."/>
            <person name="Suarez D.L."/>
            <person name="Swayne D.E."/>
        </authorList>
    </citation>
    <scope>NUCLEOTIDE SEQUENCE [LARGE SCALE GENOMIC DNA]</scope>
    <source>
        <strain evidence="7 8">DSM 21164</strain>
    </source>
</reference>
<gene>
    <name evidence="7" type="ORF">SAMN05660703_2149</name>
</gene>
<name>A0A1W2AQH1_9FLAO</name>
<evidence type="ECO:0000256" key="6">
    <source>
        <dbReference type="SAM" id="Phobius"/>
    </source>
</evidence>
<evidence type="ECO:0000256" key="1">
    <source>
        <dbReference type="ARBA" id="ARBA00004651"/>
    </source>
</evidence>
<dbReference type="Pfam" id="PF01943">
    <property type="entry name" value="Polysacc_synt"/>
    <property type="match status" value="1"/>
</dbReference>
<feature type="transmembrane region" description="Helical" evidence="6">
    <location>
        <begin position="56"/>
        <end position="77"/>
    </location>
</feature>
<feature type="transmembrane region" description="Helical" evidence="6">
    <location>
        <begin position="177"/>
        <end position="193"/>
    </location>
</feature>
<dbReference type="OrthoDB" id="512217at2"/>
<dbReference type="STRING" id="504486.SAMN05660703_2149"/>
<keyword evidence="8" id="KW-1185">Reference proteome</keyword>
<dbReference type="InterPro" id="IPR002797">
    <property type="entry name" value="Polysacc_synth"/>
</dbReference>
<dbReference type="AlphaFoldDB" id="A0A1W2AQH1"/>
<dbReference type="Proteomes" id="UP000192360">
    <property type="component" value="Unassembled WGS sequence"/>
</dbReference>
<feature type="transmembrane region" description="Helical" evidence="6">
    <location>
        <begin position="284"/>
        <end position="304"/>
    </location>
</feature>
<evidence type="ECO:0000256" key="4">
    <source>
        <dbReference type="ARBA" id="ARBA00022989"/>
    </source>
</evidence>
<dbReference type="RefSeq" id="WP_159447292.1">
    <property type="nucleotide sequence ID" value="NZ_FWXO01000003.1"/>
</dbReference>
<feature type="transmembrane region" description="Helical" evidence="6">
    <location>
        <begin position="325"/>
        <end position="344"/>
    </location>
</feature>
<keyword evidence="4 6" id="KW-1133">Transmembrane helix</keyword>
<evidence type="ECO:0000256" key="3">
    <source>
        <dbReference type="ARBA" id="ARBA00022692"/>
    </source>
</evidence>
<evidence type="ECO:0000256" key="2">
    <source>
        <dbReference type="ARBA" id="ARBA00022475"/>
    </source>
</evidence>